<evidence type="ECO:0000256" key="2">
    <source>
        <dbReference type="ARBA" id="ARBA00023015"/>
    </source>
</evidence>
<dbReference type="PANTHER" id="PTHR46408">
    <property type="entry name" value="BASIC LEUCINE ZIPPER 63"/>
    <property type="match status" value="1"/>
</dbReference>
<dbReference type="EMBL" id="JALJOS010000008">
    <property type="protein sequence ID" value="KAK9835621.1"/>
    <property type="molecule type" value="Genomic_DNA"/>
</dbReference>
<dbReference type="SMART" id="SM00338">
    <property type="entry name" value="BRLZ"/>
    <property type="match status" value="1"/>
</dbReference>
<reference evidence="8 9" key="1">
    <citation type="journal article" date="2024" name="Nat. Commun.">
        <title>Phylogenomics reveals the evolutionary origins of lichenization in chlorophyte algae.</title>
        <authorList>
            <person name="Puginier C."/>
            <person name="Libourel C."/>
            <person name="Otte J."/>
            <person name="Skaloud P."/>
            <person name="Haon M."/>
            <person name="Grisel S."/>
            <person name="Petersen M."/>
            <person name="Berrin J.G."/>
            <person name="Delaux P.M."/>
            <person name="Dal Grande F."/>
            <person name="Keller J."/>
        </authorList>
    </citation>
    <scope>NUCLEOTIDE SEQUENCE [LARGE SCALE GENOMIC DNA]</scope>
    <source>
        <strain evidence="8 9">SAG 2145</strain>
    </source>
</reference>
<comment type="subcellular location">
    <subcellularLocation>
        <location evidence="1">Nucleus</location>
    </subcellularLocation>
</comment>
<dbReference type="GO" id="GO:0003700">
    <property type="term" value="F:DNA-binding transcription factor activity"/>
    <property type="evidence" value="ECO:0007669"/>
    <property type="project" value="InterPro"/>
</dbReference>
<keyword evidence="4" id="KW-0804">Transcription</keyword>
<dbReference type="Gene3D" id="1.20.5.170">
    <property type="match status" value="1"/>
</dbReference>
<name>A0AAW1RPE6_9CHLO</name>
<evidence type="ECO:0000256" key="1">
    <source>
        <dbReference type="ARBA" id="ARBA00004123"/>
    </source>
</evidence>
<feature type="region of interest" description="Disordered" evidence="6">
    <location>
        <begin position="250"/>
        <end position="293"/>
    </location>
</feature>
<dbReference type="Proteomes" id="UP001438707">
    <property type="component" value="Unassembled WGS sequence"/>
</dbReference>
<keyword evidence="2" id="KW-0805">Transcription regulation</keyword>
<protein>
    <recommendedName>
        <fullName evidence="7">BZIP domain-containing protein</fullName>
    </recommendedName>
</protein>
<dbReference type="SUPFAM" id="SSF57959">
    <property type="entry name" value="Leucine zipper domain"/>
    <property type="match status" value="1"/>
</dbReference>
<dbReference type="PROSITE" id="PS00036">
    <property type="entry name" value="BZIP_BASIC"/>
    <property type="match status" value="1"/>
</dbReference>
<evidence type="ECO:0000313" key="9">
    <source>
        <dbReference type="Proteomes" id="UP001438707"/>
    </source>
</evidence>
<dbReference type="Pfam" id="PF00170">
    <property type="entry name" value="bZIP_1"/>
    <property type="match status" value="1"/>
</dbReference>
<feature type="region of interest" description="Disordered" evidence="6">
    <location>
        <begin position="130"/>
        <end position="165"/>
    </location>
</feature>
<accession>A0AAW1RPE6</accession>
<keyword evidence="5" id="KW-0539">Nucleus</keyword>
<dbReference type="GO" id="GO:0005634">
    <property type="term" value="C:nucleus"/>
    <property type="evidence" value="ECO:0007669"/>
    <property type="project" value="UniProtKB-SubCell"/>
</dbReference>
<evidence type="ECO:0000259" key="7">
    <source>
        <dbReference type="PROSITE" id="PS50217"/>
    </source>
</evidence>
<keyword evidence="3" id="KW-0238">DNA-binding</keyword>
<evidence type="ECO:0000256" key="4">
    <source>
        <dbReference type="ARBA" id="ARBA00023163"/>
    </source>
</evidence>
<dbReference type="GO" id="GO:0003677">
    <property type="term" value="F:DNA binding"/>
    <property type="evidence" value="ECO:0007669"/>
    <property type="project" value="UniProtKB-KW"/>
</dbReference>
<organism evidence="8 9">
    <name type="scientific">Apatococcus lobatus</name>
    <dbReference type="NCBI Taxonomy" id="904363"/>
    <lineage>
        <taxon>Eukaryota</taxon>
        <taxon>Viridiplantae</taxon>
        <taxon>Chlorophyta</taxon>
        <taxon>core chlorophytes</taxon>
        <taxon>Trebouxiophyceae</taxon>
        <taxon>Chlorellales</taxon>
        <taxon>Chlorellaceae</taxon>
        <taxon>Apatococcus</taxon>
    </lineage>
</organism>
<feature type="compositionally biased region" description="Basic and acidic residues" evidence="6">
    <location>
        <begin position="276"/>
        <end position="293"/>
    </location>
</feature>
<evidence type="ECO:0000256" key="5">
    <source>
        <dbReference type="ARBA" id="ARBA00023242"/>
    </source>
</evidence>
<evidence type="ECO:0000256" key="6">
    <source>
        <dbReference type="SAM" id="MobiDB-lite"/>
    </source>
</evidence>
<evidence type="ECO:0000313" key="8">
    <source>
        <dbReference type="EMBL" id="KAK9835621.1"/>
    </source>
</evidence>
<feature type="domain" description="BZIP" evidence="7">
    <location>
        <begin position="267"/>
        <end position="323"/>
    </location>
</feature>
<dbReference type="InterPro" id="IPR046347">
    <property type="entry name" value="bZIP_sf"/>
</dbReference>
<sequence length="375" mass="40896">MQVLPAELAGGTGVDTALPGPSLCWQGSNSDVASDSYTGPIQLPHQNGHHRMVQKSAHQPVVQQLMVPEPPARSGQDSRAAGLDLSTLNAFGDNSAFNGYAPLQYERSEWARPATRQAQRMTPQATVNPFNQQQMPSLNFGQGSNPNNDMTAGKQNSLLSQQSSHDLWHAHRPQQYMPEQRDASHSRYNMPSCSSLPLCATVSEMLDLPRSEKLGGLDIGAASVPLPEARPKQSSLGLSTSLSGLLGTALDSLDGGTQVTDDLHEDDGRRAKRRLSNRDSARRTRQRKLEETRDLQTQVDQLKADNIRLSQQVADLTKANEALVSSIPLIGEQNRETLVDNRRLREENARLLKQLPSAQSCVSCSSEQHTSGSPT</sequence>
<proteinExistence type="predicted"/>
<dbReference type="CDD" id="cd14702">
    <property type="entry name" value="bZIP_plant_GBF1"/>
    <property type="match status" value="1"/>
</dbReference>
<dbReference type="InterPro" id="IPR004827">
    <property type="entry name" value="bZIP"/>
</dbReference>
<dbReference type="AlphaFoldDB" id="A0AAW1RPE6"/>
<evidence type="ECO:0000256" key="3">
    <source>
        <dbReference type="ARBA" id="ARBA00023125"/>
    </source>
</evidence>
<dbReference type="PANTHER" id="PTHR46408:SF10">
    <property type="entry name" value="BASIC LEUCINE ZIPPER 63"/>
    <property type="match status" value="1"/>
</dbReference>
<comment type="caution">
    <text evidence="8">The sequence shown here is derived from an EMBL/GenBank/DDBJ whole genome shotgun (WGS) entry which is preliminary data.</text>
</comment>
<dbReference type="PROSITE" id="PS50217">
    <property type="entry name" value="BZIP"/>
    <property type="match status" value="1"/>
</dbReference>
<dbReference type="InterPro" id="IPR045314">
    <property type="entry name" value="bZIP_plant_GBF1"/>
</dbReference>
<keyword evidence="9" id="KW-1185">Reference proteome</keyword>
<gene>
    <name evidence="8" type="ORF">WJX74_004407</name>
</gene>